<protein>
    <submittedName>
        <fullName evidence="2">Uncharacterized protein</fullName>
    </submittedName>
</protein>
<dbReference type="AlphaFoldDB" id="A0A4Y2GX73"/>
<keyword evidence="3" id="KW-1185">Reference proteome</keyword>
<organism evidence="2 3">
    <name type="scientific">Araneus ventricosus</name>
    <name type="common">Orbweaver spider</name>
    <name type="synonym">Epeira ventricosa</name>
    <dbReference type="NCBI Taxonomy" id="182803"/>
    <lineage>
        <taxon>Eukaryota</taxon>
        <taxon>Metazoa</taxon>
        <taxon>Ecdysozoa</taxon>
        <taxon>Arthropoda</taxon>
        <taxon>Chelicerata</taxon>
        <taxon>Arachnida</taxon>
        <taxon>Araneae</taxon>
        <taxon>Araneomorphae</taxon>
        <taxon>Entelegynae</taxon>
        <taxon>Araneoidea</taxon>
        <taxon>Araneidae</taxon>
        <taxon>Araneus</taxon>
    </lineage>
</organism>
<accession>A0A4Y2GX73</accession>
<sequence>MAARNGPNAVEEKSGRSAFQNKRGPPILPAQSRAQDLCRCLEQDLKTGVAVCGYMCLCDDFVTAFLKPKGSSFSLTNAVSSRPIGNC</sequence>
<dbReference type="EMBL" id="BGPR01001597">
    <property type="protein sequence ID" value="GBM57511.1"/>
    <property type="molecule type" value="Genomic_DNA"/>
</dbReference>
<evidence type="ECO:0000313" key="2">
    <source>
        <dbReference type="EMBL" id="GBM57511.1"/>
    </source>
</evidence>
<feature type="region of interest" description="Disordered" evidence="1">
    <location>
        <begin position="1"/>
        <end position="28"/>
    </location>
</feature>
<dbReference type="Proteomes" id="UP000499080">
    <property type="component" value="Unassembled WGS sequence"/>
</dbReference>
<comment type="caution">
    <text evidence="2">The sequence shown here is derived from an EMBL/GenBank/DDBJ whole genome shotgun (WGS) entry which is preliminary data.</text>
</comment>
<evidence type="ECO:0000256" key="1">
    <source>
        <dbReference type="SAM" id="MobiDB-lite"/>
    </source>
</evidence>
<gene>
    <name evidence="2" type="ORF">AVEN_137942_1</name>
</gene>
<name>A0A4Y2GX73_ARAVE</name>
<reference evidence="2 3" key="1">
    <citation type="journal article" date="2019" name="Sci. Rep.">
        <title>Orb-weaving spider Araneus ventricosus genome elucidates the spidroin gene catalogue.</title>
        <authorList>
            <person name="Kono N."/>
            <person name="Nakamura H."/>
            <person name="Ohtoshi R."/>
            <person name="Moran D.A.P."/>
            <person name="Shinohara A."/>
            <person name="Yoshida Y."/>
            <person name="Fujiwara M."/>
            <person name="Mori M."/>
            <person name="Tomita M."/>
            <person name="Arakawa K."/>
        </authorList>
    </citation>
    <scope>NUCLEOTIDE SEQUENCE [LARGE SCALE GENOMIC DNA]</scope>
</reference>
<evidence type="ECO:0000313" key="3">
    <source>
        <dbReference type="Proteomes" id="UP000499080"/>
    </source>
</evidence>
<proteinExistence type="predicted"/>